<proteinExistence type="predicted"/>
<dbReference type="AlphaFoldDB" id="A0A2I0WPP1"/>
<organism evidence="1 2">
    <name type="scientific">Dendrobium catenatum</name>
    <dbReference type="NCBI Taxonomy" id="906689"/>
    <lineage>
        <taxon>Eukaryota</taxon>
        <taxon>Viridiplantae</taxon>
        <taxon>Streptophyta</taxon>
        <taxon>Embryophyta</taxon>
        <taxon>Tracheophyta</taxon>
        <taxon>Spermatophyta</taxon>
        <taxon>Magnoliopsida</taxon>
        <taxon>Liliopsida</taxon>
        <taxon>Asparagales</taxon>
        <taxon>Orchidaceae</taxon>
        <taxon>Epidendroideae</taxon>
        <taxon>Malaxideae</taxon>
        <taxon>Dendrobiinae</taxon>
        <taxon>Dendrobium</taxon>
    </lineage>
</organism>
<name>A0A2I0WPP1_9ASPA</name>
<evidence type="ECO:0000313" key="1">
    <source>
        <dbReference type="EMBL" id="PKU77630.1"/>
    </source>
</evidence>
<sequence length="70" mass="7703">MVEEESLAVAELVGCEGEEASLSVKETNKADSPLNQFRHRGLFATKVDLPPKIRVGCLDGFENQTAARIW</sequence>
<accession>A0A2I0WPP1</accession>
<reference evidence="1 2" key="2">
    <citation type="journal article" date="2017" name="Nature">
        <title>The Apostasia genome and the evolution of orchids.</title>
        <authorList>
            <person name="Zhang G.Q."/>
            <person name="Liu K.W."/>
            <person name="Li Z."/>
            <person name="Lohaus R."/>
            <person name="Hsiao Y.Y."/>
            <person name="Niu S.C."/>
            <person name="Wang J.Y."/>
            <person name="Lin Y.C."/>
            <person name="Xu Q."/>
            <person name="Chen L.J."/>
            <person name="Yoshida K."/>
            <person name="Fujiwara S."/>
            <person name="Wang Z.W."/>
            <person name="Zhang Y.Q."/>
            <person name="Mitsuda N."/>
            <person name="Wang M."/>
            <person name="Liu G.H."/>
            <person name="Pecoraro L."/>
            <person name="Huang H.X."/>
            <person name="Xiao X.J."/>
            <person name="Lin M."/>
            <person name="Wu X.Y."/>
            <person name="Wu W.L."/>
            <person name="Chen Y.Y."/>
            <person name="Chang S.B."/>
            <person name="Sakamoto S."/>
            <person name="Ohme-Takagi M."/>
            <person name="Yagi M."/>
            <person name="Zeng S.J."/>
            <person name="Shen C.Y."/>
            <person name="Yeh C.M."/>
            <person name="Luo Y.B."/>
            <person name="Tsai W.C."/>
            <person name="Van de Peer Y."/>
            <person name="Liu Z.J."/>
        </authorList>
    </citation>
    <scope>NUCLEOTIDE SEQUENCE [LARGE SCALE GENOMIC DNA]</scope>
    <source>
        <tissue evidence="1">The whole plant</tissue>
    </source>
</reference>
<keyword evidence="2" id="KW-1185">Reference proteome</keyword>
<dbReference type="EMBL" id="KZ502491">
    <property type="protein sequence ID" value="PKU77630.1"/>
    <property type="molecule type" value="Genomic_DNA"/>
</dbReference>
<gene>
    <name evidence="1" type="ORF">MA16_Dca012702</name>
</gene>
<evidence type="ECO:0000313" key="2">
    <source>
        <dbReference type="Proteomes" id="UP000233837"/>
    </source>
</evidence>
<protein>
    <submittedName>
        <fullName evidence="1">Uncharacterized protein</fullName>
    </submittedName>
</protein>
<dbReference type="Proteomes" id="UP000233837">
    <property type="component" value="Unassembled WGS sequence"/>
</dbReference>
<reference evidence="1 2" key="1">
    <citation type="journal article" date="2016" name="Sci. Rep.">
        <title>The Dendrobium catenatum Lindl. genome sequence provides insights into polysaccharide synthase, floral development and adaptive evolution.</title>
        <authorList>
            <person name="Zhang G.Q."/>
            <person name="Xu Q."/>
            <person name="Bian C."/>
            <person name="Tsai W.C."/>
            <person name="Yeh C.M."/>
            <person name="Liu K.W."/>
            <person name="Yoshida K."/>
            <person name="Zhang L.S."/>
            <person name="Chang S.B."/>
            <person name="Chen F."/>
            <person name="Shi Y."/>
            <person name="Su Y.Y."/>
            <person name="Zhang Y.Q."/>
            <person name="Chen L.J."/>
            <person name="Yin Y."/>
            <person name="Lin M."/>
            <person name="Huang H."/>
            <person name="Deng H."/>
            <person name="Wang Z.W."/>
            <person name="Zhu S.L."/>
            <person name="Zhao X."/>
            <person name="Deng C."/>
            <person name="Niu S.C."/>
            <person name="Huang J."/>
            <person name="Wang M."/>
            <person name="Liu G.H."/>
            <person name="Yang H.J."/>
            <person name="Xiao X.J."/>
            <person name="Hsiao Y.Y."/>
            <person name="Wu W.L."/>
            <person name="Chen Y.Y."/>
            <person name="Mitsuda N."/>
            <person name="Ohme-Takagi M."/>
            <person name="Luo Y.B."/>
            <person name="Van de Peer Y."/>
            <person name="Liu Z.J."/>
        </authorList>
    </citation>
    <scope>NUCLEOTIDE SEQUENCE [LARGE SCALE GENOMIC DNA]</scope>
    <source>
        <tissue evidence="1">The whole plant</tissue>
    </source>
</reference>